<evidence type="ECO:0000259" key="10">
    <source>
        <dbReference type="Pfam" id="PF02602"/>
    </source>
</evidence>
<dbReference type="InterPro" id="IPR003754">
    <property type="entry name" value="4pyrrol_synth_uPrphyn_synth"/>
</dbReference>
<sequence length="233" mass="24148">MLVTRPPPGLAETMAATVAQGWCPVAAPMLDIVSCPLAHGGAVPPQAVVVTSSQAISAIARPDLVNIPCYAVGAATARRARAAGFAHVHVAPEGTAEGLGRMLLSSAAPSAGVLLLAMGQGYGMDLAHGLRGAGFRVRRRVVYRVTQRRRLQAGACDVLLQGHAGAVLFYSPRTVRAFMDALTPALRAALAQVRAIVISERTADMLEAAQWKSVEVAPTPDSAGMLSRLGARG</sequence>
<dbReference type="GO" id="GO:0006782">
    <property type="term" value="P:protoporphyrinogen IX biosynthetic process"/>
    <property type="evidence" value="ECO:0007669"/>
    <property type="project" value="UniProtKB-UniRule"/>
</dbReference>
<comment type="catalytic activity">
    <reaction evidence="8 9">
        <text>hydroxymethylbilane = uroporphyrinogen III + H2O</text>
        <dbReference type="Rhea" id="RHEA:18965"/>
        <dbReference type="ChEBI" id="CHEBI:15377"/>
        <dbReference type="ChEBI" id="CHEBI:57308"/>
        <dbReference type="ChEBI" id="CHEBI:57845"/>
        <dbReference type="EC" id="4.2.1.75"/>
    </reaction>
</comment>
<evidence type="ECO:0000256" key="3">
    <source>
        <dbReference type="ARBA" id="ARBA00013109"/>
    </source>
</evidence>
<dbReference type="Pfam" id="PF02602">
    <property type="entry name" value="HEM4"/>
    <property type="match status" value="1"/>
</dbReference>
<evidence type="ECO:0000256" key="7">
    <source>
        <dbReference type="ARBA" id="ARBA00040167"/>
    </source>
</evidence>
<evidence type="ECO:0000256" key="1">
    <source>
        <dbReference type="ARBA" id="ARBA00004772"/>
    </source>
</evidence>
<evidence type="ECO:0000313" key="11">
    <source>
        <dbReference type="EMBL" id="POF62568.1"/>
    </source>
</evidence>
<proteinExistence type="inferred from homology"/>
<comment type="caution">
    <text evidence="11">The sequence shown here is derived from an EMBL/GenBank/DDBJ whole genome shotgun (WGS) entry which is preliminary data.</text>
</comment>
<dbReference type="UniPathway" id="UPA00251">
    <property type="reaction ID" value="UER00320"/>
</dbReference>
<evidence type="ECO:0000256" key="5">
    <source>
        <dbReference type="ARBA" id="ARBA00023244"/>
    </source>
</evidence>
<reference evidence="11 12" key="1">
    <citation type="submission" date="2018-01" db="EMBL/GenBank/DDBJ databases">
        <title>Draft Genome Sequence of Komagataeibacter maltaceti LMG 1529, a Vinegar Producing Acetic Acid Bacterium Isolated from Malt Vinegar Brewery Acetifiers.</title>
        <authorList>
            <person name="Zhang Q."/>
            <person name="Hollensteiner J."/>
            <person name="Poehlein A."/>
            <person name="Daniel R."/>
        </authorList>
    </citation>
    <scope>NUCLEOTIDE SEQUENCE [LARGE SCALE GENOMIC DNA]</scope>
    <source>
        <strain evidence="11 12">LMG 1529</strain>
    </source>
</reference>
<keyword evidence="5 9" id="KW-0627">Porphyrin biosynthesis</keyword>
<organism evidence="11 12">
    <name type="scientific">Novacetimonas maltaceti</name>
    <dbReference type="NCBI Taxonomy" id="1203393"/>
    <lineage>
        <taxon>Bacteria</taxon>
        <taxon>Pseudomonadati</taxon>
        <taxon>Pseudomonadota</taxon>
        <taxon>Alphaproteobacteria</taxon>
        <taxon>Acetobacterales</taxon>
        <taxon>Acetobacteraceae</taxon>
        <taxon>Novacetimonas</taxon>
    </lineage>
</organism>
<gene>
    <name evidence="11" type="ORF">KMAL_17770</name>
</gene>
<dbReference type="InterPro" id="IPR039793">
    <property type="entry name" value="UROS/Hem4"/>
</dbReference>
<dbReference type="SUPFAM" id="SSF69618">
    <property type="entry name" value="HemD-like"/>
    <property type="match status" value="1"/>
</dbReference>
<dbReference type="EMBL" id="POTC01000021">
    <property type="protein sequence ID" value="POF62568.1"/>
    <property type="molecule type" value="Genomic_DNA"/>
</dbReference>
<feature type="domain" description="Tetrapyrrole biosynthesis uroporphyrinogen III synthase" evidence="10">
    <location>
        <begin position="17"/>
        <end position="226"/>
    </location>
</feature>
<dbReference type="AlphaFoldDB" id="A0A2S3W181"/>
<evidence type="ECO:0000256" key="4">
    <source>
        <dbReference type="ARBA" id="ARBA00023239"/>
    </source>
</evidence>
<dbReference type="Proteomes" id="UP000237344">
    <property type="component" value="Unassembled WGS sequence"/>
</dbReference>
<name>A0A2S3W181_9PROT</name>
<dbReference type="RefSeq" id="WP_239020041.1">
    <property type="nucleotide sequence ID" value="NZ_NKUE01000001.1"/>
</dbReference>
<protein>
    <recommendedName>
        <fullName evidence="7 9">Uroporphyrinogen-III synthase</fullName>
        <ecNumber evidence="3 9">4.2.1.75</ecNumber>
    </recommendedName>
</protein>
<evidence type="ECO:0000256" key="8">
    <source>
        <dbReference type="ARBA" id="ARBA00048617"/>
    </source>
</evidence>
<dbReference type="CDD" id="cd06578">
    <property type="entry name" value="HemD"/>
    <property type="match status" value="1"/>
</dbReference>
<keyword evidence="4 9" id="KW-0456">Lyase</keyword>
<dbReference type="InterPro" id="IPR036108">
    <property type="entry name" value="4pyrrol_syn_uPrphyn_synt_sf"/>
</dbReference>
<dbReference type="PANTHER" id="PTHR38042:SF1">
    <property type="entry name" value="UROPORPHYRINOGEN-III SYNTHASE, CHLOROPLASTIC"/>
    <property type="match status" value="1"/>
</dbReference>
<accession>A0A2S3W181</accession>
<dbReference type="PANTHER" id="PTHR38042">
    <property type="entry name" value="UROPORPHYRINOGEN-III SYNTHASE, CHLOROPLASTIC"/>
    <property type="match status" value="1"/>
</dbReference>
<dbReference type="GO" id="GO:0006780">
    <property type="term" value="P:uroporphyrinogen III biosynthetic process"/>
    <property type="evidence" value="ECO:0007669"/>
    <property type="project" value="UniProtKB-UniRule"/>
</dbReference>
<evidence type="ECO:0000313" key="12">
    <source>
        <dbReference type="Proteomes" id="UP000237344"/>
    </source>
</evidence>
<comment type="similarity">
    <text evidence="2 9">Belongs to the uroporphyrinogen-III synthase family.</text>
</comment>
<dbReference type="EC" id="4.2.1.75" evidence="3 9"/>
<comment type="pathway">
    <text evidence="1 9">Porphyrin-containing compound metabolism; protoporphyrin-IX biosynthesis; coproporphyrinogen-III from 5-aminolevulinate: step 3/4.</text>
</comment>
<comment type="function">
    <text evidence="6 9">Catalyzes cyclization of the linear tetrapyrrole, hydroxymethylbilane, to the macrocyclic uroporphyrinogen III.</text>
</comment>
<dbReference type="GO" id="GO:0004852">
    <property type="term" value="F:uroporphyrinogen-III synthase activity"/>
    <property type="evidence" value="ECO:0007669"/>
    <property type="project" value="UniProtKB-UniRule"/>
</dbReference>
<evidence type="ECO:0000256" key="2">
    <source>
        <dbReference type="ARBA" id="ARBA00008133"/>
    </source>
</evidence>
<keyword evidence="12" id="KW-1185">Reference proteome</keyword>
<evidence type="ECO:0000256" key="6">
    <source>
        <dbReference type="ARBA" id="ARBA00037589"/>
    </source>
</evidence>
<evidence type="ECO:0000256" key="9">
    <source>
        <dbReference type="RuleBase" id="RU366031"/>
    </source>
</evidence>
<dbReference type="Gene3D" id="3.40.50.10090">
    <property type="match status" value="2"/>
</dbReference>